<feature type="binding site" evidence="5">
    <location>
        <position position="287"/>
    </location>
    <ligand>
        <name>S-adenosyl-L-methionine</name>
        <dbReference type="ChEBI" id="CHEBI:59789"/>
    </ligand>
</feature>
<protein>
    <submittedName>
        <fullName evidence="7">Ribosomal RNA small subunit methyltransferase B</fullName>
        <ecNumber evidence="7">2.1.1.176</ecNumber>
    </submittedName>
</protein>
<dbReference type="PANTHER" id="PTHR22807">
    <property type="entry name" value="NOP2 YEAST -RELATED NOL1/NOP2/FMU SUN DOMAIN-CONTAINING"/>
    <property type="match status" value="1"/>
</dbReference>
<dbReference type="GO" id="GO:0001510">
    <property type="term" value="P:RNA methylation"/>
    <property type="evidence" value="ECO:0007669"/>
    <property type="project" value="InterPro"/>
</dbReference>
<keyword evidence="2 5" id="KW-0808">Transferase</keyword>
<dbReference type="InterPro" id="IPR054728">
    <property type="entry name" value="RsmB-like_ferredoxin"/>
</dbReference>
<dbReference type="OrthoDB" id="9810297at2"/>
<gene>
    <name evidence="7" type="primary">rsmB_1</name>
    <name evidence="7" type="ORF">OCA8868_00336</name>
</gene>
<dbReference type="AlphaFoldDB" id="A0A238JL33"/>
<keyword evidence="1 5" id="KW-0489">Methyltransferase</keyword>
<organism evidence="7 8">
    <name type="scientific">Octadecabacter ascidiaceicola</name>
    <dbReference type="NCBI Taxonomy" id="1655543"/>
    <lineage>
        <taxon>Bacteria</taxon>
        <taxon>Pseudomonadati</taxon>
        <taxon>Pseudomonadota</taxon>
        <taxon>Alphaproteobacteria</taxon>
        <taxon>Rhodobacterales</taxon>
        <taxon>Roseobacteraceae</taxon>
        <taxon>Octadecabacter</taxon>
    </lineage>
</organism>
<evidence type="ECO:0000256" key="3">
    <source>
        <dbReference type="ARBA" id="ARBA00022691"/>
    </source>
</evidence>
<evidence type="ECO:0000313" key="7">
    <source>
        <dbReference type="EMBL" id="SMX31388.1"/>
    </source>
</evidence>
<dbReference type="Gene3D" id="3.30.70.1170">
    <property type="entry name" value="Sun protein, domain 3"/>
    <property type="match status" value="1"/>
</dbReference>
<dbReference type="InterPro" id="IPR023267">
    <property type="entry name" value="RCMT"/>
</dbReference>
<name>A0A238JL33_9RHOB</name>
<feature type="active site" description="Nucleophile" evidence="5">
    <location>
        <position position="340"/>
    </location>
</feature>
<feature type="domain" description="SAM-dependent MTase RsmB/NOP-type" evidence="6">
    <location>
        <begin position="135"/>
        <end position="387"/>
    </location>
</feature>
<dbReference type="Proteomes" id="UP000203464">
    <property type="component" value="Unassembled WGS sequence"/>
</dbReference>
<dbReference type="Pfam" id="PF22458">
    <property type="entry name" value="RsmF-B_ferredox"/>
    <property type="match status" value="1"/>
</dbReference>
<evidence type="ECO:0000256" key="1">
    <source>
        <dbReference type="ARBA" id="ARBA00022603"/>
    </source>
</evidence>
<evidence type="ECO:0000256" key="4">
    <source>
        <dbReference type="ARBA" id="ARBA00022884"/>
    </source>
</evidence>
<dbReference type="PRINTS" id="PR02008">
    <property type="entry name" value="RCMTFAMILY"/>
</dbReference>
<reference evidence="8" key="1">
    <citation type="submission" date="2017-05" db="EMBL/GenBank/DDBJ databases">
        <authorList>
            <person name="Rodrigo-Torres L."/>
            <person name="Arahal R. D."/>
            <person name="Lucena T."/>
        </authorList>
    </citation>
    <scope>NUCLEOTIDE SEQUENCE [LARGE SCALE GENOMIC DNA]</scope>
    <source>
        <strain evidence="8">CECT 8868</strain>
    </source>
</reference>
<dbReference type="GO" id="GO:0008173">
    <property type="term" value="F:RNA methyltransferase activity"/>
    <property type="evidence" value="ECO:0007669"/>
    <property type="project" value="InterPro"/>
</dbReference>
<dbReference type="EC" id="2.1.1.176" evidence="7"/>
<sequence length="387" mass="41641">MTPAARVAAAIEVLDEIFDGATPEKALTGWGRSHRFAGSKDRAAIRDHVFQALRCKTSYGWIGGAASGRGVMLGAMRVAGQVNEMFSGVGHAPNEVEAGEEARSISDAPRWIQCDMPEWMLTHFDAALGAQTDKILETLKSRAGVFLRVNAARSTTAEVIALLADENIVTVPVEGMNYALQVVENERRIALSRPYADGLIELQDTSSQHAILALNLTKSQRVLDLCAGGGGKALAMAAQGGEVTAHDIDPNRMVDIAPRADRAGVKINTAQTSELAKLQPFDVVFVDAPCSGSGTWRRNPAAKWELTEDRLKELTTIQDKVLLQGAQRVRTGGTLVYATCSVFDVENGERVQSFMKSACGFSLLSQTSTAPHLLGDGFYFAEFTKDA</sequence>
<evidence type="ECO:0000313" key="8">
    <source>
        <dbReference type="Proteomes" id="UP000203464"/>
    </source>
</evidence>
<dbReference type="PANTHER" id="PTHR22807:SF53">
    <property type="entry name" value="RIBOSOMAL RNA SMALL SUBUNIT METHYLTRANSFERASE B-RELATED"/>
    <property type="match status" value="1"/>
</dbReference>
<dbReference type="GO" id="GO:0003723">
    <property type="term" value="F:RNA binding"/>
    <property type="evidence" value="ECO:0007669"/>
    <property type="project" value="UniProtKB-UniRule"/>
</dbReference>
<evidence type="ECO:0000259" key="6">
    <source>
        <dbReference type="PROSITE" id="PS51686"/>
    </source>
</evidence>
<dbReference type="SUPFAM" id="SSF53335">
    <property type="entry name" value="S-adenosyl-L-methionine-dependent methyltransferases"/>
    <property type="match status" value="1"/>
</dbReference>
<dbReference type="EMBL" id="FXYD01000001">
    <property type="protein sequence ID" value="SMX31388.1"/>
    <property type="molecule type" value="Genomic_DNA"/>
</dbReference>
<dbReference type="Pfam" id="PF01189">
    <property type="entry name" value="Methyltr_RsmB-F"/>
    <property type="match status" value="1"/>
</dbReference>
<dbReference type="Gene3D" id="3.40.50.150">
    <property type="entry name" value="Vaccinia Virus protein VP39"/>
    <property type="match status" value="1"/>
</dbReference>
<keyword evidence="4 5" id="KW-0694">RNA-binding</keyword>
<accession>A0A238JL33</accession>
<feature type="binding site" evidence="5">
    <location>
        <position position="247"/>
    </location>
    <ligand>
        <name>S-adenosyl-L-methionine</name>
        <dbReference type="ChEBI" id="CHEBI:59789"/>
    </ligand>
</feature>
<dbReference type="RefSeq" id="WP_093994814.1">
    <property type="nucleotide sequence ID" value="NZ_FXYD01000001.1"/>
</dbReference>
<keyword evidence="8" id="KW-1185">Reference proteome</keyword>
<proteinExistence type="inferred from homology"/>
<keyword evidence="3 5" id="KW-0949">S-adenosyl-L-methionine</keyword>
<dbReference type="InterPro" id="IPR029063">
    <property type="entry name" value="SAM-dependent_MTases_sf"/>
</dbReference>
<dbReference type="PROSITE" id="PS51686">
    <property type="entry name" value="SAM_MT_RSMB_NOP"/>
    <property type="match status" value="1"/>
</dbReference>
<comment type="similarity">
    <text evidence="5">Belongs to the class I-like SAM-binding methyltransferase superfamily. RsmB/NOP family.</text>
</comment>
<dbReference type="InterPro" id="IPR049560">
    <property type="entry name" value="MeTrfase_RsmB-F_NOP2_cat"/>
</dbReference>
<comment type="caution">
    <text evidence="5">Lacks conserved residue(s) required for the propagation of feature annotation.</text>
</comment>
<evidence type="ECO:0000256" key="5">
    <source>
        <dbReference type="PROSITE-ProRule" id="PRU01023"/>
    </source>
</evidence>
<dbReference type="CDD" id="cd02440">
    <property type="entry name" value="AdoMet_MTases"/>
    <property type="match status" value="1"/>
</dbReference>
<dbReference type="InterPro" id="IPR001678">
    <property type="entry name" value="MeTrfase_RsmB-F_NOP2_dom"/>
</dbReference>
<evidence type="ECO:0000256" key="2">
    <source>
        <dbReference type="ARBA" id="ARBA00022679"/>
    </source>
</evidence>